<proteinExistence type="predicted"/>
<reference evidence="1 2" key="1">
    <citation type="journal article" date="2023" name="Plants (Basel)">
        <title>Bridging the Gap: Combining Genomics and Transcriptomics Approaches to Understand Stylosanthes scabra, an Orphan Legume from the Brazilian Caatinga.</title>
        <authorList>
            <person name="Ferreira-Neto J.R.C."/>
            <person name="da Silva M.D."/>
            <person name="Binneck E."/>
            <person name="de Melo N.F."/>
            <person name="da Silva R.H."/>
            <person name="de Melo A.L.T.M."/>
            <person name="Pandolfi V."/>
            <person name="Bustamante F.O."/>
            <person name="Brasileiro-Vidal A.C."/>
            <person name="Benko-Iseppon A.M."/>
        </authorList>
    </citation>
    <scope>NUCLEOTIDE SEQUENCE [LARGE SCALE GENOMIC DNA]</scope>
    <source>
        <tissue evidence="1">Leaves</tissue>
    </source>
</reference>
<organism evidence="1 2">
    <name type="scientific">Stylosanthes scabra</name>
    <dbReference type="NCBI Taxonomy" id="79078"/>
    <lineage>
        <taxon>Eukaryota</taxon>
        <taxon>Viridiplantae</taxon>
        <taxon>Streptophyta</taxon>
        <taxon>Embryophyta</taxon>
        <taxon>Tracheophyta</taxon>
        <taxon>Spermatophyta</taxon>
        <taxon>Magnoliopsida</taxon>
        <taxon>eudicotyledons</taxon>
        <taxon>Gunneridae</taxon>
        <taxon>Pentapetalae</taxon>
        <taxon>rosids</taxon>
        <taxon>fabids</taxon>
        <taxon>Fabales</taxon>
        <taxon>Fabaceae</taxon>
        <taxon>Papilionoideae</taxon>
        <taxon>50 kb inversion clade</taxon>
        <taxon>dalbergioids sensu lato</taxon>
        <taxon>Dalbergieae</taxon>
        <taxon>Pterocarpus clade</taxon>
        <taxon>Stylosanthes</taxon>
    </lineage>
</organism>
<protein>
    <submittedName>
        <fullName evidence="1">Uncharacterized protein</fullName>
    </submittedName>
</protein>
<keyword evidence="2" id="KW-1185">Reference proteome</keyword>
<evidence type="ECO:0000313" key="2">
    <source>
        <dbReference type="Proteomes" id="UP001341840"/>
    </source>
</evidence>
<evidence type="ECO:0000313" key="1">
    <source>
        <dbReference type="EMBL" id="MED6165009.1"/>
    </source>
</evidence>
<sequence>MASKATVSTPLFRSPRASSSAAVLFSGRALHLQCRASLRCYPLATLLCTISQLPAFAATTVVVPKANLSSPFASSISLLQIQAPKVSIEELIEKMEKLEIEVAPKNSNTEDDFGDDSD</sequence>
<name>A0ABU6UV88_9FABA</name>
<accession>A0ABU6UV88</accession>
<gene>
    <name evidence="1" type="ORF">PIB30_095609</name>
</gene>
<dbReference type="EMBL" id="JASCZI010123028">
    <property type="protein sequence ID" value="MED6165009.1"/>
    <property type="molecule type" value="Genomic_DNA"/>
</dbReference>
<comment type="caution">
    <text evidence="1">The sequence shown here is derived from an EMBL/GenBank/DDBJ whole genome shotgun (WGS) entry which is preliminary data.</text>
</comment>
<dbReference type="Proteomes" id="UP001341840">
    <property type="component" value="Unassembled WGS sequence"/>
</dbReference>